<evidence type="ECO:0000313" key="2">
    <source>
        <dbReference type="Proteomes" id="UP000663814"/>
    </source>
</evidence>
<keyword evidence="2" id="KW-1185">Reference proteome</keyword>
<dbReference type="RefSeq" id="WP_205310642.1">
    <property type="nucleotide sequence ID" value="NZ_JAERPS020000001.1"/>
</dbReference>
<comment type="caution">
    <text evidence="1">The sequence shown here is derived from an EMBL/GenBank/DDBJ whole genome shotgun (WGS) entry which is preliminary data.</text>
</comment>
<accession>A0ABS7X6I8</accession>
<protein>
    <recommendedName>
        <fullName evidence="3">MarR family transcriptional regulator</fullName>
    </recommendedName>
</protein>
<dbReference type="EMBL" id="JAERPS020000001">
    <property type="protein sequence ID" value="MBZ9610775.1"/>
    <property type="molecule type" value="Genomic_DNA"/>
</dbReference>
<gene>
    <name evidence="1" type="ORF">I4W93_004135</name>
</gene>
<organism evidence="1 2">
    <name type="scientific">Rheinheimera maricola</name>
    <dbReference type="NCBI Taxonomy" id="2793282"/>
    <lineage>
        <taxon>Bacteria</taxon>
        <taxon>Pseudomonadati</taxon>
        <taxon>Pseudomonadota</taxon>
        <taxon>Gammaproteobacteria</taxon>
        <taxon>Chromatiales</taxon>
        <taxon>Chromatiaceae</taxon>
        <taxon>Rheinheimera</taxon>
    </lineage>
</organism>
<evidence type="ECO:0008006" key="3">
    <source>
        <dbReference type="Google" id="ProtNLM"/>
    </source>
</evidence>
<evidence type="ECO:0000313" key="1">
    <source>
        <dbReference type="EMBL" id="MBZ9610775.1"/>
    </source>
</evidence>
<proteinExistence type="predicted"/>
<reference evidence="1 2" key="1">
    <citation type="submission" date="2021-08" db="EMBL/GenBank/DDBJ databases">
        <title>Rheinheimera aquimaris sp. nov., isolated from seawater of the East Sea in Korea.</title>
        <authorList>
            <person name="Kim K.H."/>
            <person name="Wenting R."/>
            <person name="Kim K.R."/>
            <person name="Jeon C.O."/>
        </authorList>
    </citation>
    <scope>NUCLEOTIDE SEQUENCE [LARGE SCALE GENOMIC DNA]</scope>
    <source>
        <strain evidence="1 2">MA-13</strain>
    </source>
</reference>
<name>A0ABS7X6I8_9GAMM</name>
<sequence length="222" mass="24901">MNMPELTKLQRQVLQVFKKIDAQETVTAVARHLKLETVLAKSMLDKLAELKYLRIKHIGTSHLYVMLPAGVNYLRQMVNAPAVQAPLSGSDYSQQHCYAFSLIEEAGSFGLSGKAVSDKMQIGRQEAVQLLEKLNSDGHIKKWANGIYHIPAAERVLRKTEVQSEPSAEIKSPTRIVLADYELKQQVLERLSPLFEDSISSVLTDIRTDLQHIHTLNSGVQQ</sequence>
<dbReference type="Proteomes" id="UP000663814">
    <property type="component" value="Unassembled WGS sequence"/>
</dbReference>